<evidence type="ECO:0000313" key="1">
    <source>
        <dbReference type="EMBL" id="EQM83424.1"/>
    </source>
</evidence>
<proteinExistence type="predicted"/>
<protein>
    <submittedName>
        <fullName evidence="1">Uncharacterized protein</fullName>
    </submittedName>
</protein>
<reference evidence="1 2" key="1">
    <citation type="journal article" date="2013" name="Genome Announc.">
        <title>Whole-genome sequences of five oyster-associated bacteria show potential for crude oil hydrocarbon degradation.</title>
        <authorList>
            <person name="Chauhan A."/>
            <person name="Green S."/>
            <person name="Pathak A."/>
            <person name="Thomas J."/>
            <person name="Venkatramanan R."/>
        </authorList>
    </citation>
    <scope>NUCLEOTIDE SEQUENCE [LARGE SCALE GENOMIC DNA]</scope>
    <source>
        <strain evidence="1 2">MF109</strain>
    </source>
</reference>
<name>T5KTS9_MICMQ</name>
<organism evidence="1 2">
    <name type="scientific">Microbacterium maritypicum MF109</name>
    <dbReference type="NCBI Taxonomy" id="1333857"/>
    <lineage>
        <taxon>Bacteria</taxon>
        <taxon>Bacillati</taxon>
        <taxon>Actinomycetota</taxon>
        <taxon>Actinomycetes</taxon>
        <taxon>Micrococcales</taxon>
        <taxon>Microbacteriaceae</taxon>
        <taxon>Microbacterium</taxon>
    </lineage>
</organism>
<accession>T5KTS9</accession>
<gene>
    <name evidence="1" type="ORF">L687_12455</name>
</gene>
<dbReference type="RefSeq" id="WP_021198704.1">
    <property type="nucleotide sequence ID" value="NZ_ATAO01000079.1"/>
</dbReference>
<dbReference type="EMBL" id="ATAO01000079">
    <property type="protein sequence ID" value="EQM83424.1"/>
    <property type="molecule type" value="Genomic_DNA"/>
</dbReference>
<evidence type="ECO:0000313" key="2">
    <source>
        <dbReference type="Proteomes" id="UP000016033"/>
    </source>
</evidence>
<sequence length="87" mass="9907">MLEKFHYVVGDTEIVLPKFEDIEVGVIRKIRRLSQIDQIFTLIEHYLDEGQLVAFDTLKRSELEDFSNAWRTGSSVTLGESSASSNS</sequence>
<dbReference type="AlphaFoldDB" id="T5KTS9"/>
<dbReference type="Proteomes" id="UP000016033">
    <property type="component" value="Unassembled WGS sequence"/>
</dbReference>
<dbReference type="PATRIC" id="fig|1333857.3.peg.720"/>
<comment type="caution">
    <text evidence="1">The sequence shown here is derived from an EMBL/GenBank/DDBJ whole genome shotgun (WGS) entry which is preliminary data.</text>
</comment>